<dbReference type="InterPro" id="IPR036977">
    <property type="entry name" value="DNA_primase_Znf_CHC2"/>
</dbReference>
<comment type="caution">
    <text evidence="5">The sequence shown here is derived from an EMBL/GenBank/DDBJ whole genome shotgun (WGS) entry which is preliminary data.</text>
</comment>
<dbReference type="Gene3D" id="3.40.1360.10">
    <property type="match status" value="1"/>
</dbReference>
<dbReference type="EC" id="2.7.7.-" evidence="5"/>
<gene>
    <name evidence="5" type="ORF">EZS27_017876</name>
</gene>
<protein>
    <submittedName>
        <fullName evidence="5">DNA primase</fullName>
        <ecNumber evidence="5">2.7.7.-</ecNumber>
    </submittedName>
</protein>
<dbReference type="GO" id="GO:0006269">
    <property type="term" value="P:DNA replication, synthesis of primer"/>
    <property type="evidence" value="ECO:0007669"/>
    <property type="project" value="TreeGrafter"/>
</dbReference>
<organism evidence="5">
    <name type="scientific">termite gut metagenome</name>
    <dbReference type="NCBI Taxonomy" id="433724"/>
    <lineage>
        <taxon>unclassified sequences</taxon>
        <taxon>metagenomes</taxon>
        <taxon>organismal metagenomes</taxon>
    </lineage>
</organism>
<dbReference type="SUPFAM" id="SSF56731">
    <property type="entry name" value="DNA primase core"/>
    <property type="match status" value="1"/>
</dbReference>
<dbReference type="PANTHER" id="PTHR30313:SF2">
    <property type="entry name" value="DNA PRIMASE"/>
    <property type="match status" value="1"/>
</dbReference>
<dbReference type="PANTHER" id="PTHR30313">
    <property type="entry name" value="DNA PRIMASE"/>
    <property type="match status" value="1"/>
</dbReference>
<proteinExistence type="predicted"/>
<dbReference type="SUPFAM" id="SSF57783">
    <property type="entry name" value="Zinc beta-ribbon"/>
    <property type="match status" value="1"/>
</dbReference>
<accession>A0A5J4RJL6</accession>
<dbReference type="Gene3D" id="3.90.580.10">
    <property type="entry name" value="Zinc finger, CHC2-type domain"/>
    <property type="match status" value="1"/>
</dbReference>
<dbReference type="Pfam" id="PF01807">
    <property type="entry name" value="Zn_ribbon_DnaG"/>
    <property type="match status" value="1"/>
</dbReference>
<dbReference type="GO" id="GO:0008270">
    <property type="term" value="F:zinc ion binding"/>
    <property type="evidence" value="ECO:0007669"/>
    <property type="project" value="UniProtKB-KW"/>
</dbReference>
<evidence type="ECO:0000313" key="5">
    <source>
        <dbReference type="EMBL" id="KAA6333744.1"/>
    </source>
</evidence>
<evidence type="ECO:0000259" key="4">
    <source>
        <dbReference type="SMART" id="SM00400"/>
    </source>
</evidence>
<evidence type="ECO:0000256" key="2">
    <source>
        <dbReference type="ARBA" id="ARBA00022771"/>
    </source>
</evidence>
<sequence length="373" mass="43152">MLYLTVKTRIHSKYTITTIIQQKHNKKWFVVKTCNKNPSCCEIVDTVTIYFTGKYLHFTTKQQQNQNYGATGYKQISIREYLGGLGIILQIENGQGGMYCSPFRKENHPSFKVDYYLNLWRDFGSGEGSSIIDLVMKMENISFHEAADKLEKRYASAGIETDTFSFHRNNIKDSIPNSGNESTLFVLEILPITHPALIDFVRERKIDLELANLYCKEIHYQINGRNYFSIGFRNEKDGYELSSPLGFKGCIPPKEITTIWNNRDTCLIFEGFWDFLSYLTLQNVKQAKHDAVILNSIANVSKAMDFIKPHEDIYTCLDNDEAGQRVTQLIYSTCSTVYNRSTKYTEYKDLNEYLCQKTKVKPEVKKKSVGFKR</sequence>
<evidence type="ECO:0000256" key="1">
    <source>
        <dbReference type="ARBA" id="ARBA00022723"/>
    </source>
</evidence>
<keyword evidence="2" id="KW-0863">Zinc-finger</keyword>
<dbReference type="EMBL" id="SNRY01001077">
    <property type="protein sequence ID" value="KAA6333744.1"/>
    <property type="molecule type" value="Genomic_DNA"/>
</dbReference>
<evidence type="ECO:0000256" key="3">
    <source>
        <dbReference type="ARBA" id="ARBA00022833"/>
    </source>
</evidence>
<dbReference type="AlphaFoldDB" id="A0A5J4RJL6"/>
<dbReference type="InterPro" id="IPR002694">
    <property type="entry name" value="Znf_CHC2"/>
</dbReference>
<dbReference type="GO" id="GO:0005737">
    <property type="term" value="C:cytoplasm"/>
    <property type="evidence" value="ECO:0007669"/>
    <property type="project" value="TreeGrafter"/>
</dbReference>
<name>A0A5J4RJL6_9ZZZZ</name>
<feature type="domain" description="Zinc finger CHC2-type" evidence="4">
    <location>
        <begin position="100"/>
        <end position="151"/>
    </location>
</feature>
<dbReference type="GO" id="GO:0003899">
    <property type="term" value="F:DNA-directed RNA polymerase activity"/>
    <property type="evidence" value="ECO:0007669"/>
    <property type="project" value="InterPro"/>
</dbReference>
<keyword evidence="1" id="KW-0479">Metal-binding</keyword>
<keyword evidence="5" id="KW-0548">Nucleotidyltransferase</keyword>
<reference evidence="5" key="1">
    <citation type="submission" date="2019-03" db="EMBL/GenBank/DDBJ databases">
        <title>Single cell metagenomics reveals metabolic interactions within the superorganism composed of flagellate Streblomastix strix and complex community of Bacteroidetes bacteria on its surface.</title>
        <authorList>
            <person name="Treitli S.C."/>
            <person name="Kolisko M."/>
            <person name="Husnik F."/>
            <person name="Keeling P."/>
            <person name="Hampl V."/>
        </authorList>
    </citation>
    <scope>NUCLEOTIDE SEQUENCE</scope>
    <source>
        <strain evidence="5">STM</strain>
    </source>
</reference>
<dbReference type="InterPro" id="IPR050219">
    <property type="entry name" value="DnaG_primase"/>
</dbReference>
<dbReference type="SMART" id="SM00400">
    <property type="entry name" value="ZnF_CHCC"/>
    <property type="match status" value="1"/>
</dbReference>
<dbReference type="InterPro" id="IPR034154">
    <property type="entry name" value="TOPRIM_DnaG/twinkle"/>
</dbReference>
<dbReference type="Pfam" id="PF13155">
    <property type="entry name" value="Toprim_2"/>
    <property type="match status" value="1"/>
</dbReference>
<keyword evidence="3" id="KW-0862">Zinc</keyword>
<keyword evidence="5" id="KW-0808">Transferase</keyword>
<dbReference type="CDD" id="cd01029">
    <property type="entry name" value="TOPRIM_primases"/>
    <property type="match status" value="1"/>
</dbReference>
<dbReference type="GO" id="GO:0003677">
    <property type="term" value="F:DNA binding"/>
    <property type="evidence" value="ECO:0007669"/>
    <property type="project" value="InterPro"/>
</dbReference>